<dbReference type="Proteomes" id="UP000193963">
    <property type="component" value="Unassembled WGS sequence"/>
</dbReference>
<dbReference type="OrthoDB" id="9800698at2"/>
<gene>
    <name evidence="1" type="ORF">PSM7751_01880</name>
</gene>
<evidence type="ECO:0008006" key="3">
    <source>
        <dbReference type="Google" id="ProtNLM"/>
    </source>
</evidence>
<name>A0A1X6Z4Q6_9RHOB</name>
<dbReference type="InterPro" id="IPR027417">
    <property type="entry name" value="P-loop_NTPase"/>
</dbReference>
<dbReference type="AlphaFoldDB" id="A0A1X6Z4Q6"/>
<dbReference type="SUPFAM" id="SSF52540">
    <property type="entry name" value="P-loop containing nucleoside triphosphate hydrolases"/>
    <property type="match status" value="1"/>
</dbReference>
<dbReference type="SUPFAM" id="SSF53756">
    <property type="entry name" value="UDP-Glycosyltransferase/glycogen phosphorylase"/>
    <property type="match status" value="1"/>
</dbReference>
<dbReference type="Gene3D" id="3.40.50.300">
    <property type="entry name" value="P-loop containing nucleotide triphosphate hydrolases"/>
    <property type="match status" value="2"/>
</dbReference>
<keyword evidence="2" id="KW-1185">Reference proteome</keyword>
<sequence length="659" mass="72249">MSDRPAAPAPQARKVDLAALLKEAQAAFTAGRISRCWELIAPLLRQPAFDRLDPSRQQALRYLQLGCALYAIGDLDAARQLNRDLPTHLFTPMRYRLSLRLRDPAQAKRLRLDPANGPRELADFRTSAGLHEIWAHRYGIGFPLYAARWQAINFPKVLPDSVTHAPLPADPSGDAGLIVLEQGLGDVLFHLAHIKAEGAHETSAFTGLAKYGPLIRRYFPKASFTPADRIATDLGRPRAHLAADFVGRGYRRLGTIAPGITLDQPRRHPFDPPVFGLCWRGGSGQNRREERHIPLRFLLDMLPLDCRILALQFDLTAEERAILQADPRAQVPLADITANPVETIDMIRGLAGVISVDSANWHMAGFSGVPLLAIMNKTAHWFWGPEADARSVFACATTLPKEELSARSLAPWIEKALARWSERPVAALPATPPRQPPALRPVFITGLPRSGTSLVTRILQGQGLWLGETIPGNADNPEGYGENRRIREKHLKPILSALGADPRGVAPLPRTEALPPCPGLNRRLLRAIRAEGYDGKAPWGYKDPKLALLWPLFARAFPGATWVIVEREREAVLASLARASFMRRHSTSPEFWKPFCACYEDRLAGLVDSGVRVLTVQAEAVMGGDVAALAPVCEAAGLPFEAERARTALARGSAPGSMS</sequence>
<dbReference type="RefSeq" id="WP_085887733.1">
    <property type="nucleotide sequence ID" value="NZ_FWFN01000003.1"/>
</dbReference>
<organism evidence="1 2">
    <name type="scientific">Pseudooceanicola marinus</name>
    <dbReference type="NCBI Taxonomy" id="396013"/>
    <lineage>
        <taxon>Bacteria</taxon>
        <taxon>Pseudomonadati</taxon>
        <taxon>Pseudomonadota</taxon>
        <taxon>Alphaproteobacteria</taxon>
        <taxon>Rhodobacterales</taxon>
        <taxon>Paracoccaceae</taxon>
        <taxon>Pseudooceanicola</taxon>
    </lineage>
</organism>
<proteinExistence type="predicted"/>
<dbReference type="Gene3D" id="3.40.50.2000">
    <property type="entry name" value="Glycogen Phosphorylase B"/>
    <property type="match status" value="1"/>
</dbReference>
<dbReference type="Pfam" id="PF13469">
    <property type="entry name" value="Sulfotransfer_3"/>
    <property type="match status" value="1"/>
</dbReference>
<reference evidence="1 2" key="1">
    <citation type="submission" date="2017-03" db="EMBL/GenBank/DDBJ databases">
        <authorList>
            <person name="Afonso C.L."/>
            <person name="Miller P.J."/>
            <person name="Scott M.A."/>
            <person name="Spackman E."/>
            <person name="Goraichik I."/>
            <person name="Dimitrov K.M."/>
            <person name="Suarez D.L."/>
            <person name="Swayne D.E."/>
        </authorList>
    </citation>
    <scope>NUCLEOTIDE SEQUENCE [LARGE SCALE GENOMIC DNA]</scope>
    <source>
        <strain evidence="1 2">CECT 7751</strain>
    </source>
</reference>
<accession>A0A1X6Z4Q6</accession>
<evidence type="ECO:0000313" key="2">
    <source>
        <dbReference type="Proteomes" id="UP000193963"/>
    </source>
</evidence>
<dbReference type="EMBL" id="FWFN01000003">
    <property type="protein sequence ID" value="SLN40963.1"/>
    <property type="molecule type" value="Genomic_DNA"/>
</dbReference>
<protein>
    <recommendedName>
        <fullName evidence="3">Sulfotransferase family protein</fullName>
    </recommendedName>
</protein>
<evidence type="ECO:0000313" key="1">
    <source>
        <dbReference type="EMBL" id="SLN40963.1"/>
    </source>
</evidence>